<feature type="chain" id="PRO_5005248211" description="DUF1573 domain-containing protein" evidence="2">
    <location>
        <begin position="21"/>
        <end position="376"/>
    </location>
</feature>
<protein>
    <recommendedName>
        <fullName evidence="5">DUF1573 domain-containing protein</fullName>
    </recommendedName>
</protein>
<proteinExistence type="predicted"/>
<keyword evidence="2" id="KW-0732">Signal</keyword>
<evidence type="ECO:0008006" key="5">
    <source>
        <dbReference type="Google" id="ProtNLM"/>
    </source>
</evidence>
<evidence type="ECO:0000256" key="2">
    <source>
        <dbReference type="SAM" id="SignalP"/>
    </source>
</evidence>
<dbReference type="PROSITE" id="PS51257">
    <property type="entry name" value="PROKAR_LIPOPROTEIN"/>
    <property type="match status" value="1"/>
</dbReference>
<accession>A0A0J1BIE8</accession>
<dbReference type="OrthoDB" id="9837784at2"/>
<dbReference type="PATRIC" id="fig|595434.4.peg.1461"/>
<evidence type="ECO:0000313" key="3">
    <source>
        <dbReference type="EMBL" id="KLU06315.1"/>
    </source>
</evidence>
<keyword evidence="4" id="KW-1185">Reference proteome</keyword>
<organism evidence="3 4">
    <name type="scientific">Rhodopirellula islandica</name>
    <dbReference type="NCBI Taxonomy" id="595434"/>
    <lineage>
        <taxon>Bacteria</taxon>
        <taxon>Pseudomonadati</taxon>
        <taxon>Planctomycetota</taxon>
        <taxon>Planctomycetia</taxon>
        <taxon>Pirellulales</taxon>
        <taxon>Pirellulaceae</taxon>
        <taxon>Rhodopirellula</taxon>
    </lineage>
</organism>
<dbReference type="Proteomes" id="UP000036367">
    <property type="component" value="Unassembled WGS sequence"/>
</dbReference>
<feature type="region of interest" description="Disordered" evidence="1">
    <location>
        <begin position="277"/>
        <end position="301"/>
    </location>
</feature>
<dbReference type="EMBL" id="LECT01000015">
    <property type="protein sequence ID" value="KLU06315.1"/>
    <property type="molecule type" value="Genomic_DNA"/>
</dbReference>
<gene>
    <name evidence="3" type="ORF">RISK_001526</name>
</gene>
<dbReference type="STRING" id="595434.RISK_001526"/>
<dbReference type="AlphaFoldDB" id="A0A0J1BIE8"/>
<comment type="caution">
    <text evidence="3">The sequence shown here is derived from an EMBL/GenBank/DDBJ whole genome shotgun (WGS) entry which is preliminary data.</text>
</comment>
<evidence type="ECO:0000256" key="1">
    <source>
        <dbReference type="SAM" id="MobiDB-lite"/>
    </source>
</evidence>
<evidence type="ECO:0000313" key="4">
    <source>
        <dbReference type="Proteomes" id="UP000036367"/>
    </source>
</evidence>
<reference evidence="3" key="1">
    <citation type="submission" date="2015-05" db="EMBL/GenBank/DDBJ databases">
        <title>Permanent draft genome of Rhodopirellula islandicus K833.</title>
        <authorList>
            <person name="Kizina J."/>
            <person name="Richter M."/>
            <person name="Glockner F.O."/>
            <person name="Harder J."/>
        </authorList>
    </citation>
    <scope>NUCLEOTIDE SEQUENCE [LARGE SCALE GENOMIC DNA]</scope>
    <source>
        <strain evidence="3">K833</strain>
    </source>
</reference>
<dbReference type="RefSeq" id="WP_150122502.1">
    <property type="nucleotide sequence ID" value="NZ_LECT01000015.1"/>
</dbReference>
<sequence length="376" mass="41587">MNTRIRIAFLLALVSSCCMAQDRAKHKTLAVSLRQTTPFNVQAACDVDLSIATDNVVRLELSNETGGIIYLGNPETSCGCVGVETAQSQLRPGESCEVVVKLRPDGNYAKHVWVQRITFPPPKGKEGRTASLVISSKLRGLLAFNPTSLVLIASSLESQADEPVKTSFKVLYSSPNDPENFEFSGSPWINLLDIDQKKPLEDGVAEYVVQAKSSEIPIEGTHGHLQIKDKRTGDFRVLRLSMVRRPPIRIVPSILVFRESREAGKMEAYALLIRESSSETDRQAKSEQQMPGKREHFSSETPVHFTATIGRQSVEARVLSGAESFRRVHLSMSVPDSEELLVDGAKPVMNWRALWGDLSVNEQSDVLFPSIPKGRM</sequence>
<feature type="signal peptide" evidence="2">
    <location>
        <begin position="1"/>
        <end position="20"/>
    </location>
</feature>
<name>A0A0J1BIE8_RHOIS</name>